<protein>
    <submittedName>
        <fullName evidence="2">Uncharacterized protein</fullName>
    </submittedName>
</protein>
<evidence type="ECO:0000256" key="1">
    <source>
        <dbReference type="SAM" id="MobiDB-lite"/>
    </source>
</evidence>
<dbReference type="VEuPathDB" id="FungiDB:MMYC01_204666"/>
<keyword evidence="3" id="KW-1185">Reference proteome</keyword>
<gene>
    <name evidence="2" type="ORF">MMYC01_204666</name>
</gene>
<proteinExistence type="predicted"/>
<dbReference type="OrthoDB" id="2157103at2759"/>
<evidence type="ECO:0000313" key="2">
    <source>
        <dbReference type="EMBL" id="KXX80356.1"/>
    </source>
</evidence>
<comment type="caution">
    <text evidence="2">The sequence shown here is derived from an EMBL/GenBank/DDBJ whole genome shotgun (WGS) entry which is preliminary data.</text>
</comment>
<feature type="region of interest" description="Disordered" evidence="1">
    <location>
        <begin position="1"/>
        <end position="41"/>
    </location>
</feature>
<sequence length="86" mass="9429">MTVAPPTTEDGSPAPSAQQDAMLSSTSNSIIETKATRKKTQTEIDEELRMKMEGISGDGGESGVEYEDGRPVTMKRGVRENMFRYI</sequence>
<organism evidence="2 3">
    <name type="scientific">Madurella mycetomatis</name>
    <dbReference type="NCBI Taxonomy" id="100816"/>
    <lineage>
        <taxon>Eukaryota</taxon>
        <taxon>Fungi</taxon>
        <taxon>Dikarya</taxon>
        <taxon>Ascomycota</taxon>
        <taxon>Pezizomycotina</taxon>
        <taxon>Sordariomycetes</taxon>
        <taxon>Sordariomycetidae</taxon>
        <taxon>Sordariales</taxon>
        <taxon>Sordariales incertae sedis</taxon>
        <taxon>Madurella</taxon>
    </lineage>
</organism>
<feature type="compositionally biased region" description="Polar residues" evidence="1">
    <location>
        <begin position="15"/>
        <end position="31"/>
    </location>
</feature>
<reference evidence="2 3" key="1">
    <citation type="journal article" date="2016" name="Genome Announc.">
        <title>Genome Sequence of Madurella mycetomatis mm55, Isolated from a Human Mycetoma Case in Sudan.</title>
        <authorList>
            <person name="Smit S."/>
            <person name="Derks M.F."/>
            <person name="Bervoets S."/>
            <person name="Fahal A."/>
            <person name="van Leeuwen W."/>
            <person name="van Belkum A."/>
            <person name="van de Sande W.W."/>
        </authorList>
    </citation>
    <scope>NUCLEOTIDE SEQUENCE [LARGE SCALE GENOMIC DNA]</scope>
    <source>
        <strain evidence="3">mm55</strain>
    </source>
</reference>
<evidence type="ECO:0000313" key="3">
    <source>
        <dbReference type="Proteomes" id="UP000078237"/>
    </source>
</evidence>
<dbReference type="EMBL" id="LCTW02000062">
    <property type="protein sequence ID" value="KXX80356.1"/>
    <property type="molecule type" value="Genomic_DNA"/>
</dbReference>
<dbReference type="Proteomes" id="UP000078237">
    <property type="component" value="Unassembled WGS sequence"/>
</dbReference>
<accession>A0A175W9F8</accession>
<name>A0A175W9F8_9PEZI</name>
<dbReference type="AlphaFoldDB" id="A0A175W9F8"/>